<dbReference type="InterPro" id="IPR027417">
    <property type="entry name" value="P-loop_NTPase"/>
</dbReference>
<dbReference type="PANTHER" id="PTHR46638:SF1">
    <property type="entry name" value="CORRINOID ADENOSYLTRANSFERASE"/>
    <property type="match status" value="1"/>
</dbReference>
<dbReference type="GO" id="GO:0009236">
    <property type="term" value="P:cobalamin biosynthetic process"/>
    <property type="evidence" value="ECO:0007669"/>
    <property type="project" value="InterPro"/>
</dbReference>
<dbReference type="BioCyc" id="FCF748224-HMP:GTSS-213-MONOMER"/>
<reference evidence="1 2" key="1">
    <citation type="submission" date="2010-08" db="EMBL/GenBank/DDBJ databases">
        <authorList>
            <person name="Weinstock G."/>
            <person name="Sodergren E."/>
            <person name="Clifton S."/>
            <person name="Fulton L."/>
            <person name="Fulton B."/>
            <person name="Courtney L."/>
            <person name="Fronick C."/>
            <person name="Harrison M."/>
            <person name="Strong C."/>
            <person name="Farmer C."/>
            <person name="Delahaunty K."/>
            <person name="Markovic C."/>
            <person name="Hall O."/>
            <person name="Minx P."/>
            <person name="Tomlinson C."/>
            <person name="Mitreva M."/>
            <person name="Hou S."/>
            <person name="Chen J."/>
            <person name="Wollam A."/>
            <person name="Pepin K.H."/>
            <person name="Johnson M."/>
            <person name="Bhonagiri V."/>
            <person name="Zhang X."/>
            <person name="Suruliraj S."/>
            <person name="Warren W."/>
            <person name="Chinwalla A."/>
            <person name="Mardis E.R."/>
            <person name="Wilson R.K."/>
        </authorList>
    </citation>
    <scope>NUCLEOTIDE SEQUENCE [LARGE SCALE GENOMIC DNA]</scope>
    <source>
        <strain evidence="1 2">KLE1255</strain>
    </source>
</reference>
<name>E2ZIN6_9FIRM</name>
<organism evidence="1 2">
    <name type="scientific">Faecalibacterium cf. prausnitzii KLE1255</name>
    <dbReference type="NCBI Taxonomy" id="748224"/>
    <lineage>
        <taxon>Bacteria</taxon>
        <taxon>Bacillati</taxon>
        <taxon>Bacillota</taxon>
        <taxon>Clostridia</taxon>
        <taxon>Eubacteriales</taxon>
        <taxon>Oscillospiraceae</taxon>
        <taxon>Faecalibacterium</taxon>
    </lineage>
</organism>
<protein>
    <submittedName>
        <fullName evidence="1">Putative cob(I)yrinic acid a,c-diamide adenosyltransferase</fullName>
    </submittedName>
</protein>
<dbReference type="GO" id="GO:0008817">
    <property type="term" value="F:corrinoid adenosyltransferase activity"/>
    <property type="evidence" value="ECO:0007669"/>
    <property type="project" value="InterPro"/>
</dbReference>
<dbReference type="STRING" id="748224.HMPREF9436_01531"/>
<dbReference type="Pfam" id="PF02572">
    <property type="entry name" value="CobA_CobO_BtuR"/>
    <property type="match status" value="1"/>
</dbReference>
<dbReference type="HOGENOM" id="CLU_088595_2_0_9"/>
<dbReference type="PIRSF" id="PIRSF015617">
    <property type="entry name" value="Adensltrnsf_CobA"/>
    <property type="match status" value="1"/>
</dbReference>
<evidence type="ECO:0000313" key="2">
    <source>
        <dbReference type="Proteomes" id="UP000006028"/>
    </source>
</evidence>
<dbReference type="AlphaFoldDB" id="E2ZIN6"/>
<comment type="caution">
    <text evidence="1">The sequence shown here is derived from an EMBL/GenBank/DDBJ whole genome shotgun (WGS) entry which is preliminary data.</text>
</comment>
<dbReference type="InterPro" id="IPR003724">
    <property type="entry name" value="CblAdoTrfase_CobA"/>
</dbReference>
<dbReference type="PANTHER" id="PTHR46638">
    <property type="entry name" value="CORRINOID ADENOSYLTRANSFERASE"/>
    <property type="match status" value="1"/>
</dbReference>
<accession>E2ZIN6</accession>
<proteinExistence type="predicted"/>
<dbReference type="GO" id="GO:0005524">
    <property type="term" value="F:ATP binding"/>
    <property type="evidence" value="ECO:0007669"/>
    <property type="project" value="InterPro"/>
</dbReference>
<sequence>MTMKRTGLLHLYYGDGKGKTTAAMGLALRVMGSGKRVVILQFLKGGKSGEVPLLEQLGAKVYRGKAGQKFVFQMNEAEKEATRQLQNANLTAAMADPADLLILDEAGSAWELDMVDKALLQKAVLERPAEQECVLTAHAAPQWMLDAADYATEMKCHRHPYQRGISARKGIEY</sequence>
<dbReference type="SUPFAM" id="SSF52540">
    <property type="entry name" value="P-loop containing nucleoside triphosphate hydrolases"/>
    <property type="match status" value="1"/>
</dbReference>
<gene>
    <name evidence="1" type="ORF">HMPREF9436_01531</name>
</gene>
<dbReference type="Proteomes" id="UP000006028">
    <property type="component" value="Unassembled WGS sequence"/>
</dbReference>
<evidence type="ECO:0000313" key="1">
    <source>
        <dbReference type="EMBL" id="EFQ06935.1"/>
    </source>
</evidence>
<dbReference type="EMBL" id="AECU01000120">
    <property type="protein sequence ID" value="EFQ06935.1"/>
    <property type="molecule type" value="Genomic_DNA"/>
</dbReference>
<dbReference type="eggNOG" id="COG2109">
    <property type="taxonomic scope" value="Bacteria"/>
</dbReference>
<dbReference type="Gene3D" id="3.40.50.300">
    <property type="entry name" value="P-loop containing nucleotide triphosphate hydrolases"/>
    <property type="match status" value="1"/>
</dbReference>
<keyword evidence="1" id="KW-0808">Transferase</keyword>